<dbReference type="InterPro" id="IPR026444">
    <property type="entry name" value="Secre_tail"/>
</dbReference>
<proteinExistence type="predicted"/>
<gene>
    <name evidence="4" type="ORF">G3O08_03305</name>
</gene>
<feature type="signal peptide" evidence="2">
    <location>
        <begin position="1"/>
        <end position="18"/>
    </location>
</feature>
<dbReference type="Proteomes" id="UP000486602">
    <property type="component" value="Unassembled WGS sequence"/>
</dbReference>
<dbReference type="Pfam" id="PF18962">
    <property type="entry name" value="Por_Secre_tail"/>
    <property type="match status" value="1"/>
</dbReference>
<evidence type="ECO:0000256" key="1">
    <source>
        <dbReference type="ARBA" id="ARBA00022729"/>
    </source>
</evidence>
<name>A0A7K3WLK3_9FLAO</name>
<comment type="caution">
    <text evidence="4">The sequence shown here is derived from an EMBL/GenBank/DDBJ whole genome shotgun (WGS) entry which is preliminary data.</text>
</comment>
<evidence type="ECO:0000313" key="5">
    <source>
        <dbReference type="Proteomes" id="UP000486602"/>
    </source>
</evidence>
<feature type="domain" description="Secretion system C-terminal sorting" evidence="3">
    <location>
        <begin position="480"/>
        <end position="550"/>
    </location>
</feature>
<dbReference type="AlphaFoldDB" id="A0A7K3WLK3"/>
<feature type="chain" id="PRO_5029754657" evidence="2">
    <location>
        <begin position="19"/>
        <end position="552"/>
    </location>
</feature>
<evidence type="ECO:0000259" key="3">
    <source>
        <dbReference type="Pfam" id="PF18962"/>
    </source>
</evidence>
<evidence type="ECO:0000256" key="2">
    <source>
        <dbReference type="SAM" id="SignalP"/>
    </source>
</evidence>
<organism evidence="4 5">
    <name type="scientific">Cryomorpha ignava</name>
    <dbReference type="NCBI Taxonomy" id="101383"/>
    <lineage>
        <taxon>Bacteria</taxon>
        <taxon>Pseudomonadati</taxon>
        <taxon>Bacteroidota</taxon>
        <taxon>Flavobacteriia</taxon>
        <taxon>Flavobacteriales</taxon>
        <taxon>Cryomorphaceae</taxon>
        <taxon>Cryomorpha</taxon>
    </lineage>
</organism>
<evidence type="ECO:0000313" key="4">
    <source>
        <dbReference type="EMBL" id="NEN22530.1"/>
    </source>
</evidence>
<accession>A0A7K3WLK3</accession>
<dbReference type="NCBIfam" id="TIGR04183">
    <property type="entry name" value="Por_Secre_tail"/>
    <property type="match status" value="1"/>
</dbReference>
<protein>
    <submittedName>
        <fullName evidence="4">T9SS type A sorting domain-containing protein</fullName>
    </submittedName>
</protein>
<dbReference type="EMBL" id="JAAGVY010000003">
    <property type="protein sequence ID" value="NEN22530.1"/>
    <property type="molecule type" value="Genomic_DNA"/>
</dbReference>
<reference evidence="4 5" key="1">
    <citation type="submission" date="2020-02" db="EMBL/GenBank/DDBJ databases">
        <title>Out from the shadows clarifying the taxonomy of the family Cryomorphaceae and related taxa by utilizing the GTDB taxonomic framework.</title>
        <authorList>
            <person name="Bowman J.P."/>
        </authorList>
    </citation>
    <scope>NUCLEOTIDE SEQUENCE [LARGE SCALE GENOMIC DNA]</scope>
    <source>
        <strain evidence="4 5">QSSC 1-22</strain>
    </source>
</reference>
<keyword evidence="5" id="KW-1185">Reference proteome</keyword>
<sequence length="552" mass="62007">MKLSILILISLFAAQAVVGQDWQPIYLNETLNYQSSASPDEPIGVFASDLSENADSSDVRLTLDTDTLDECDCESICFRLKADFLQSSLAYLSGGVLVFQNPDTFYIHTQANTGDSWVFESDNAGNEIMATVSSATAVEVLGQEDSLKVISLGTDEEIHLSKFHGITKWISSTDTLVLTSIPKRELGSAYLTKAEVYDFNVGDVFCYVTDDKDFTPNEGPSTETTIKYRRILRFEVLNISENDSIREIEFSLSGIRKSFSQYNSGPPNISQSYFTDTVLSIINLSSHENMFELPLNKYWYRGAYINPNEDYWAIGEHDAFFQESEDPFMDPQSAKMVHLNAEMFNDLKMLSFGMKNVDLGFDSETTILELLDIEMYLEANKDFITYCENWQNYEADPYIPGDTLYDLFESYRDDFKMSAEGIGVVVYYGQFMYSIGPIATFKSFLTGYKKGEETYGYVPEIIDLISVGTADLSAPINFSVFPNPATSSIQVALPSSESGQLEIFDISGRVLFTMPLNSERVEMDINQYPPGVYLIRVETQNGIGVKKIVVSR</sequence>
<dbReference type="RefSeq" id="WP_163283255.1">
    <property type="nucleotide sequence ID" value="NZ_JAAGVY010000003.1"/>
</dbReference>
<keyword evidence="1 2" id="KW-0732">Signal</keyword>